<dbReference type="SMART" id="SM00868">
    <property type="entry name" value="zf-AD"/>
    <property type="match status" value="5"/>
</dbReference>
<feature type="domain" description="C2H2-type" evidence="8">
    <location>
        <begin position="1598"/>
        <end position="1626"/>
    </location>
</feature>
<accession>A0ABD1DZ66</accession>
<feature type="domain" description="C2H2-type" evidence="8">
    <location>
        <begin position="1632"/>
        <end position="1657"/>
    </location>
</feature>
<feature type="domain" description="C2H2-type" evidence="8">
    <location>
        <begin position="667"/>
        <end position="695"/>
    </location>
</feature>
<keyword evidence="2" id="KW-0677">Repeat</keyword>
<feature type="domain" description="C2H2-type" evidence="8">
    <location>
        <begin position="1899"/>
        <end position="1929"/>
    </location>
</feature>
<keyword evidence="11" id="KW-1185">Reference proteome</keyword>
<dbReference type="SMART" id="SM00355">
    <property type="entry name" value="ZnF_C2H2"/>
    <property type="match status" value="35"/>
</dbReference>
<evidence type="ECO:0000256" key="6">
    <source>
        <dbReference type="PROSITE-ProRule" id="PRU01263"/>
    </source>
</evidence>
<feature type="domain" description="C2H2-type" evidence="8">
    <location>
        <begin position="987"/>
        <end position="1014"/>
    </location>
</feature>
<feature type="binding site" evidence="6">
    <location>
        <position position="1129"/>
    </location>
    <ligand>
        <name>Zn(2+)</name>
        <dbReference type="ChEBI" id="CHEBI:29105"/>
    </ligand>
</feature>
<feature type="domain" description="ZAD" evidence="9">
    <location>
        <begin position="1127"/>
        <end position="1202"/>
    </location>
</feature>
<evidence type="ECO:0000256" key="7">
    <source>
        <dbReference type="SAM" id="MobiDB-lite"/>
    </source>
</evidence>
<keyword evidence="3 5" id="KW-0863">Zinc-finger</keyword>
<feature type="domain" description="C2H2-type" evidence="8">
    <location>
        <begin position="1870"/>
        <end position="1898"/>
    </location>
</feature>
<evidence type="ECO:0000256" key="2">
    <source>
        <dbReference type="ARBA" id="ARBA00022737"/>
    </source>
</evidence>
<dbReference type="GO" id="GO:0008270">
    <property type="term" value="F:zinc ion binding"/>
    <property type="evidence" value="ECO:0007669"/>
    <property type="project" value="UniProtKB-UniRule"/>
</dbReference>
<feature type="binding site" evidence="6">
    <location>
        <position position="1178"/>
    </location>
    <ligand>
        <name>Zn(2+)</name>
        <dbReference type="ChEBI" id="CHEBI:29105"/>
    </ligand>
</feature>
<gene>
    <name evidence="10" type="ORF">pipiens_019021</name>
</gene>
<dbReference type="Gene3D" id="3.40.1800.20">
    <property type="match status" value="1"/>
</dbReference>
<keyword evidence="1 6" id="KW-0479">Metal-binding</keyword>
<feature type="domain" description="C2H2-type" evidence="8">
    <location>
        <begin position="929"/>
        <end position="956"/>
    </location>
</feature>
<dbReference type="InterPro" id="IPR036236">
    <property type="entry name" value="Znf_C2H2_sf"/>
</dbReference>
<dbReference type="PANTHER" id="PTHR24379">
    <property type="entry name" value="KRAB AND ZINC FINGER DOMAIN-CONTAINING"/>
    <property type="match status" value="1"/>
</dbReference>
<evidence type="ECO:0000259" key="8">
    <source>
        <dbReference type="PROSITE" id="PS50157"/>
    </source>
</evidence>
<feature type="region of interest" description="Disordered" evidence="7">
    <location>
        <begin position="274"/>
        <end position="301"/>
    </location>
</feature>
<dbReference type="PROSITE" id="PS00028">
    <property type="entry name" value="ZINC_FINGER_C2H2_1"/>
    <property type="match status" value="12"/>
</dbReference>
<feature type="domain" description="C2H2-type" evidence="8">
    <location>
        <begin position="957"/>
        <end position="986"/>
    </location>
</feature>
<evidence type="ECO:0000259" key="9">
    <source>
        <dbReference type="PROSITE" id="PS51915"/>
    </source>
</evidence>
<dbReference type="PROSITE" id="PS51915">
    <property type="entry name" value="ZAD"/>
    <property type="match status" value="1"/>
</dbReference>
<organism evidence="10 11">
    <name type="scientific">Culex pipiens pipiens</name>
    <name type="common">Northern house mosquito</name>
    <dbReference type="NCBI Taxonomy" id="38569"/>
    <lineage>
        <taxon>Eukaryota</taxon>
        <taxon>Metazoa</taxon>
        <taxon>Ecdysozoa</taxon>
        <taxon>Arthropoda</taxon>
        <taxon>Hexapoda</taxon>
        <taxon>Insecta</taxon>
        <taxon>Pterygota</taxon>
        <taxon>Neoptera</taxon>
        <taxon>Endopterygota</taxon>
        <taxon>Diptera</taxon>
        <taxon>Nematocera</taxon>
        <taxon>Culicoidea</taxon>
        <taxon>Culicidae</taxon>
        <taxon>Culicinae</taxon>
        <taxon>Culicini</taxon>
        <taxon>Culex</taxon>
        <taxon>Culex</taxon>
    </lineage>
</organism>
<protein>
    <submittedName>
        <fullName evidence="10">Uncharacterized protein</fullName>
    </submittedName>
</protein>
<evidence type="ECO:0000256" key="3">
    <source>
        <dbReference type="ARBA" id="ARBA00022771"/>
    </source>
</evidence>
<dbReference type="Pfam" id="PF07776">
    <property type="entry name" value="zf-AD"/>
    <property type="match status" value="1"/>
</dbReference>
<dbReference type="InterPro" id="IPR013087">
    <property type="entry name" value="Znf_C2H2_type"/>
</dbReference>
<dbReference type="SUPFAM" id="SSF57716">
    <property type="entry name" value="Glucocorticoid receptor-like (DNA-binding domain)"/>
    <property type="match status" value="1"/>
</dbReference>
<feature type="domain" description="C2H2-type" evidence="8">
    <location>
        <begin position="597"/>
        <end position="624"/>
    </location>
</feature>
<dbReference type="Gene3D" id="3.30.160.60">
    <property type="entry name" value="Classic Zinc Finger"/>
    <property type="match status" value="10"/>
</dbReference>
<dbReference type="PANTHER" id="PTHR24379:SF121">
    <property type="entry name" value="C2H2-TYPE DOMAIN-CONTAINING PROTEIN"/>
    <property type="match status" value="1"/>
</dbReference>
<feature type="binding site" evidence="6">
    <location>
        <position position="1175"/>
    </location>
    <ligand>
        <name>Zn(2+)</name>
        <dbReference type="ChEBI" id="CHEBI:29105"/>
    </ligand>
</feature>
<proteinExistence type="predicted"/>
<feature type="domain" description="C2H2-type" evidence="8">
    <location>
        <begin position="1930"/>
        <end position="1957"/>
    </location>
</feature>
<name>A0ABD1DZ66_CULPP</name>
<dbReference type="InterPro" id="IPR012934">
    <property type="entry name" value="Znf_AD"/>
</dbReference>
<dbReference type="PROSITE" id="PS50157">
    <property type="entry name" value="ZINC_FINGER_C2H2_2"/>
    <property type="match status" value="12"/>
</dbReference>
<feature type="domain" description="C2H2-type" evidence="8">
    <location>
        <begin position="1498"/>
        <end position="1526"/>
    </location>
</feature>
<evidence type="ECO:0000313" key="11">
    <source>
        <dbReference type="Proteomes" id="UP001562425"/>
    </source>
</evidence>
<dbReference type="SUPFAM" id="SSF57667">
    <property type="entry name" value="beta-beta-alpha zinc fingers"/>
    <property type="match status" value="7"/>
</dbReference>
<reference evidence="10 11" key="1">
    <citation type="submission" date="2024-05" db="EMBL/GenBank/DDBJ databases">
        <title>Culex pipiens pipiens assembly and annotation.</title>
        <authorList>
            <person name="Alout H."/>
            <person name="Durand T."/>
        </authorList>
    </citation>
    <scope>NUCLEOTIDE SEQUENCE [LARGE SCALE GENOMIC DNA]</scope>
    <source>
        <strain evidence="10">HA-2024</strain>
        <tissue evidence="10">Whole body</tissue>
    </source>
</reference>
<evidence type="ECO:0000313" key="10">
    <source>
        <dbReference type="EMBL" id="KAL1404182.1"/>
    </source>
</evidence>
<evidence type="ECO:0000256" key="4">
    <source>
        <dbReference type="ARBA" id="ARBA00022833"/>
    </source>
</evidence>
<comment type="caution">
    <text evidence="10">The sequence shown here is derived from an EMBL/GenBank/DDBJ whole genome shotgun (WGS) entry which is preliminary data.</text>
</comment>
<dbReference type="EMBL" id="JBEHCU010000728">
    <property type="protein sequence ID" value="KAL1404182.1"/>
    <property type="molecule type" value="Genomic_DNA"/>
</dbReference>
<keyword evidence="4 6" id="KW-0862">Zinc</keyword>
<sequence length="1994" mass="229693">MDPRCCICLETDVAELVPVSCQVATRRKTAQEMIQALVSTHIGTLPVRQSVELDATLCDGCLGRLDQAYSTWIACSGAILGLKMKENRSRCCICRTTDASQLVPARSVCTTWDVTISCMYHFMTAVELQDGVDFALYVCRSCLDDLDEAYEFKSKLLKSDCEVITCLLKPWQKMDFEDGSPARLVVDLFAEIVVEPGCTMQQCSVCGLEVETSQLAEKCGGCQLKIKDFKPETMVAEEEETSLGDNDYYDDAAGDVSDIEIKYDIIESFSSDESESESVPARKIRRTNKDNPKKPKPTPKNRICERQAIEKLFDVVLASPDGPFLEVRRKGPVCCGCMEFFLTEDEYHEHMKRDHPKQEDQQEPHVCQVCHFSFETAFHLEMHKRRMMTKVYIYCTACKVLLFSRAIFKQHKILKHTSEQNETEAEGRYAVENEVRYECCVKGCNVMRLSKELMDKHLDATHKPEPEEPNMCRYCARTFKYRSDYELHVERRSDRPKYVCRIDDCTYESNRKRTIVSHCTARQHIKPIRVGMKSARRANMSAPDLKHFVVVETIGDRLDVLKCTAVACCNCTLFFDTQDELRKHVEDSHAVKDSLPFRCQACNKGFSKQLVLVRHNNEHKEKRYYYCRPCKAFIWDFRLVDHHNVVAHAKEDAIADDRFEQTTSAYQICCGCDKQFETEQELADHRKRDHLGVKQVPKLLKRRTCEHCHRRFRSVRKLEEHIEQYEEKTVYKCKKGDCTFESMSRVAIVKHVGGKTHFDSSGRKKYQRTARSQAQPKRTVKIACCVCGVQQASEDEVIEHAKRDHEDKIAVSVQKYKDHPHKCPVCYRGFKTAAKLLYHRSHLMRYCKNCQKQFGLTELEAHLIECNKASVTMCDLCGMEFANQRTLELHNLLKHQQGSVLQVCPVCGKSLSQSGMRAHLAAHENKRLWKCEQCPLSFNYKAIFDRHQLIHTGEKQYQCRYGCSNRYRAPGDRVRHENQKHLGKLPFACQLCPEKFVRERDLRLHERKHTGLRLYPCATLIIPNFATMDPCCLVCRASEVDELISVACVTSTARKTIREMIDIFVNVRANQLLLEHDNVVDRESCRLPELVCDQCLVRLERAFRVWKQSRSVSLIRKCDKGAEEHYRACRVCAKGDALVSMFDFCEGRRVQIAVMVEYVVNLRVAKGDRLPPYICEECLKDLDEGYGFKKDALESIKYFREQWLHPWQKMQFRVDCPGRLVVEVSSEGVLSMVDGTTVVTCSVCSARVRSGQLKRACSGCRLKFRNYDELAQKVEEQRRVDEVDLMDLFDGIADYDEVVDNDIGDLMNDEMLVEVEKLPEKVEAPSVPKKVRSPKKPRKLKLISIVTKKKAKDKKAPVKRPAAIISIETIIEYKCCFAGCSQYGVVKDLQTHFREAHYSIPLEPMPSPFSCPICGATFLDADSLKGHYGEPCPLYKCSHPVCPFATRSHECALRHIEHINEEKQHGYPAPIDIKHLGKYFVVDKPLDENGFTLKRLHERCCWCGELFMDVNELKAHRELMHDVVKAPFQCETCNRPFEARLPLSRHRQRSSLRTHYYCRPCERTFWEVAPYKVHKYSEHVTGPEAANEADQDQYQAAICCCGCEETFDSAEQLEDHRRVMHPPDELRIGQQFPCQSCGKAFPLNQKLQVHLRKYQSGHIYRCLVLGCVFKTTIMANIKIHVAGVAHKNAQGKTLTIRRVNPSIFYCCVSRCPFEHSSYDEIVKHVASVHEVQRQRNEAHYCDEESFKCEACFKKCPTELAFLNHKNGRKALSCKYCKNLHLRADLAAHEAICPKRAEFVCEVCSKRIIGKFRFKQHMQADHAIEIVQPPNDKPKPVAPMPKVICTICGLLVKKHILVHHMQSKHEQKRAFKCEQCGSRFNVLQLLKTHLKNVHSAEKLYPCRQDGCEKRYKHAGDRQRHEQMVHLGITPFKCDVCLESFVRDRDLRLHARKHTGRKLYGCDQCGADYDRLTEFREHQRVCGSAGRIVGKIGKDE</sequence>
<feature type="domain" description="C2H2-type" evidence="8">
    <location>
        <begin position="1528"/>
        <end position="1560"/>
    </location>
</feature>
<feature type="binding site" evidence="6">
    <location>
        <position position="1132"/>
    </location>
    <ligand>
        <name>Zn(2+)</name>
        <dbReference type="ChEBI" id="CHEBI:29105"/>
    </ligand>
</feature>
<evidence type="ECO:0000256" key="5">
    <source>
        <dbReference type="PROSITE-ProRule" id="PRU00042"/>
    </source>
</evidence>
<evidence type="ECO:0000256" key="1">
    <source>
        <dbReference type="ARBA" id="ARBA00022723"/>
    </source>
</evidence>
<dbReference type="Proteomes" id="UP001562425">
    <property type="component" value="Unassembled WGS sequence"/>
</dbReference>